<dbReference type="AlphaFoldDB" id="A0A0E0LF95"/>
<dbReference type="HOGENOM" id="CLU_1589117_0_0_1"/>
<organism evidence="2">
    <name type="scientific">Oryza punctata</name>
    <name type="common">Red rice</name>
    <dbReference type="NCBI Taxonomy" id="4537"/>
    <lineage>
        <taxon>Eukaryota</taxon>
        <taxon>Viridiplantae</taxon>
        <taxon>Streptophyta</taxon>
        <taxon>Embryophyta</taxon>
        <taxon>Tracheophyta</taxon>
        <taxon>Spermatophyta</taxon>
        <taxon>Magnoliopsida</taxon>
        <taxon>Liliopsida</taxon>
        <taxon>Poales</taxon>
        <taxon>Poaceae</taxon>
        <taxon>BOP clade</taxon>
        <taxon>Oryzoideae</taxon>
        <taxon>Oryzeae</taxon>
        <taxon>Oryzinae</taxon>
        <taxon>Oryza</taxon>
    </lineage>
</organism>
<reference evidence="2" key="2">
    <citation type="submission" date="2018-05" db="EMBL/GenBank/DDBJ databases">
        <title>OpunRS2 (Oryza punctata Reference Sequence Version 2).</title>
        <authorList>
            <person name="Zhang J."/>
            <person name="Kudrna D."/>
            <person name="Lee S."/>
            <person name="Talag J."/>
            <person name="Welchert J."/>
            <person name="Wing R.A."/>
        </authorList>
    </citation>
    <scope>NUCLEOTIDE SEQUENCE [LARGE SCALE GENOMIC DNA]</scope>
</reference>
<dbReference type="Proteomes" id="UP000026962">
    <property type="component" value="Chromosome 6"/>
</dbReference>
<evidence type="ECO:0000256" key="1">
    <source>
        <dbReference type="SAM" id="Phobius"/>
    </source>
</evidence>
<keyword evidence="1" id="KW-0472">Membrane</keyword>
<feature type="transmembrane region" description="Helical" evidence="1">
    <location>
        <begin position="117"/>
        <end position="143"/>
    </location>
</feature>
<keyword evidence="1" id="KW-0812">Transmembrane</keyword>
<name>A0A0E0LF95_ORYPU</name>
<keyword evidence="1" id="KW-1133">Transmembrane helix</keyword>
<keyword evidence="3" id="KW-1185">Reference proteome</keyword>
<reference evidence="2" key="1">
    <citation type="submission" date="2015-04" db="UniProtKB">
        <authorList>
            <consortium name="EnsemblPlants"/>
        </authorList>
    </citation>
    <scope>IDENTIFICATION</scope>
</reference>
<dbReference type="EnsemblPlants" id="OPUNC06G24040.1">
    <property type="protein sequence ID" value="OPUNC06G24040.1"/>
    <property type="gene ID" value="OPUNC06G24040"/>
</dbReference>
<evidence type="ECO:0000313" key="2">
    <source>
        <dbReference type="EnsemblPlants" id="OPUNC06G24040.1"/>
    </source>
</evidence>
<evidence type="ECO:0000313" key="3">
    <source>
        <dbReference type="Proteomes" id="UP000026962"/>
    </source>
</evidence>
<proteinExistence type="predicted"/>
<sequence length="168" mass="17797">MNSMKGEGIAGQRGRRPTAASSLSIVTAPLCVAFEPALVTPVPVPPQSFFNPMEMVSASLSRPNAVPPPTTPPLCRVALTPEPRPWALGYLHSAITCALIAPPLCDCCADRIRSWGMVVLLGLVVLGVEGVVVVPSISATYILGIPESETLNLLNLLTKQWGGQMGWR</sequence>
<protein>
    <submittedName>
        <fullName evidence="2">Uncharacterized protein</fullName>
    </submittedName>
</protein>
<dbReference type="Gramene" id="OPUNC06G24040.1">
    <property type="protein sequence ID" value="OPUNC06G24040.1"/>
    <property type="gene ID" value="OPUNC06G24040"/>
</dbReference>
<accession>A0A0E0LF95</accession>